<name>A0A6C0D9M3_9ZZZZ</name>
<dbReference type="EMBL" id="MN739552">
    <property type="protein sequence ID" value="QHT12874.1"/>
    <property type="molecule type" value="Genomic_DNA"/>
</dbReference>
<keyword evidence="1" id="KW-0812">Transmembrane</keyword>
<feature type="transmembrane region" description="Helical" evidence="1">
    <location>
        <begin position="40"/>
        <end position="66"/>
    </location>
</feature>
<dbReference type="AlphaFoldDB" id="A0A6C0D9M3"/>
<evidence type="ECO:0000256" key="1">
    <source>
        <dbReference type="SAM" id="Phobius"/>
    </source>
</evidence>
<accession>A0A6C0D9M3</accession>
<keyword evidence="1" id="KW-1133">Transmembrane helix</keyword>
<sequence length="76" mass="9026">MKEPIIQQCLDILKRDDIKIELKSFCRPVIELMINAIYPYIYVIVFLVFFIFILILAILILLILLLRNKSLFSKII</sequence>
<proteinExistence type="predicted"/>
<keyword evidence="1" id="KW-0472">Membrane</keyword>
<evidence type="ECO:0000313" key="2">
    <source>
        <dbReference type="EMBL" id="QHT12874.1"/>
    </source>
</evidence>
<reference evidence="2" key="1">
    <citation type="journal article" date="2020" name="Nature">
        <title>Giant virus diversity and host interactions through global metagenomics.</title>
        <authorList>
            <person name="Schulz F."/>
            <person name="Roux S."/>
            <person name="Paez-Espino D."/>
            <person name="Jungbluth S."/>
            <person name="Walsh D.A."/>
            <person name="Denef V.J."/>
            <person name="McMahon K.D."/>
            <person name="Konstantinidis K.T."/>
            <person name="Eloe-Fadrosh E.A."/>
            <person name="Kyrpides N.C."/>
            <person name="Woyke T."/>
        </authorList>
    </citation>
    <scope>NUCLEOTIDE SEQUENCE</scope>
    <source>
        <strain evidence="2">GVMAG-M-3300023174-130</strain>
    </source>
</reference>
<protein>
    <submittedName>
        <fullName evidence="2">Uncharacterized protein</fullName>
    </submittedName>
</protein>
<organism evidence="2">
    <name type="scientific">viral metagenome</name>
    <dbReference type="NCBI Taxonomy" id="1070528"/>
    <lineage>
        <taxon>unclassified sequences</taxon>
        <taxon>metagenomes</taxon>
        <taxon>organismal metagenomes</taxon>
    </lineage>
</organism>